<dbReference type="OrthoDB" id="9774125at2"/>
<dbReference type="RefSeq" id="WP_015359124.1">
    <property type="nucleotide sequence ID" value="NZ_CP014672.1"/>
</dbReference>
<dbReference type="InterPro" id="IPR025275">
    <property type="entry name" value="DUF4015"/>
</dbReference>
<dbReference type="Gene3D" id="3.20.20.80">
    <property type="entry name" value="Glycosidases"/>
    <property type="match status" value="1"/>
</dbReference>
<dbReference type="SUPFAM" id="SSF51445">
    <property type="entry name" value="(Trans)glycosidases"/>
    <property type="match status" value="1"/>
</dbReference>
<feature type="domain" description="DUF4015" evidence="1">
    <location>
        <begin position="80"/>
        <end position="399"/>
    </location>
</feature>
<gene>
    <name evidence="2" type="ORF">CSTERTH_07100</name>
</gene>
<reference evidence="2 3" key="1">
    <citation type="submission" date="2016-02" db="EMBL/GenBank/DDBJ databases">
        <title>Comparison of Clostridium stercorarium subspecies using comparative genomics and transcriptomics.</title>
        <authorList>
            <person name="Schellenberg J."/>
            <person name="Thallinger G."/>
            <person name="Levin D.B."/>
            <person name="Zhang X."/>
            <person name="Alvare G."/>
            <person name="Fristensky B."/>
            <person name="Sparling R."/>
        </authorList>
    </citation>
    <scope>NUCLEOTIDE SEQUENCE [LARGE SCALE GENOMIC DNA]</scope>
    <source>
        <strain evidence="2 3">DSM 2910</strain>
    </source>
</reference>
<dbReference type="EMBL" id="CP014672">
    <property type="protein sequence ID" value="ANW98808.1"/>
    <property type="molecule type" value="Genomic_DNA"/>
</dbReference>
<evidence type="ECO:0000313" key="2">
    <source>
        <dbReference type="EMBL" id="ANW98808.1"/>
    </source>
</evidence>
<accession>A0A1B1YDI0</accession>
<organism evidence="2 3">
    <name type="scientific">Thermoclostridium stercorarium subsp. thermolacticum DSM 2910</name>
    <dbReference type="NCBI Taxonomy" id="1121336"/>
    <lineage>
        <taxon>Bacteria</taxon>
        <taxon>Bacillati</taxon>
        <taxon>Bacillota</taxon>
        <taxon>Clostridia</taxon>
        <taxon>Eubacteriales</taxon>
        <taxon>Oscillospiraceae</taxon>
        <taxon>Thermoclostridium</taxon>
    </lineage>
</organism>
<sequence length="407" mass="46980">MRRYKSLVLPFFCVLFVFLVTGCKFENSGKTSLTDQSKQVFVTPEPEHEMVFNTPTPTPTPEPTAVPTPSAVKKDVKVKGLYLTGWSAGNKERMDYYIKLIEETELNALVIDIKNDDGIVSYESKVPAVVEAGTYLKKYDAKKLLETLHAKDIYVIGRIVCFRDPAYSKKYPERAVKHVDGGLWRENKKDKEITWLNPCDERNWKYIVDIAREAVELGFDEIQFDYVRFPDGDRSKMNFGQTGFVKHEVINNFLAYARKELPDVTLSADIFGIVCVSPEDREDIGQYLELIGKELDYISPMTYPSLYARGQIVNGIKFPNPDLEPYAVVYNTLLMARERLSKVENYKADIRPYLQAYTASWLPEGSYQKYTAEQYRQQIQAVYDAGYEQWIFWDANNKYDPDAFLKE</sequence>
<dbReference type="AlphaFoldDB" id="A0A1B1YDI0"/>
<dbReference type="InterPro" id="IPR017853">
    <property type="entry name" value="GH"/>
</dbReference>
<protein>
    <submittedName>
        <fullName evidence="2">GTP-binding protein</fullName>
    </submittedName>
</protein>
<dbReference type="Proteomes" id="UP000092971">
    <property type="component" value="Chromosome"/>
</dbReference>
<dbReference type="PROSITE" id="PS51257">
    <property type="entry name" value="PROKAR_LIPOPROTEIN"/>
    <property type="match status" value="1"/>
</dbReference>
<evidence type="ECO:0000313" key="3">
    <source>
        <dbReference type="Proteomes" id="UP000092971"/>
    </source>
</evidence>
<dbReference type="Pfam" id="PF13200">
    <property type="entry name" value="DUF4015"/>
    <property type="match status" value="1"/>
</dbReference>
<evidence type="ECO:0000259" key="1">
    <source>
        <dbReference type="Pfam" id="PF13200"/>
    </source>
</evidence>
<proteinExistence type="predicted"/>
<name>A0A1B1YDI0_THEST</name>